<evidence type="ECO:0000313" key="2">
    <source>
        <dbReference type="Proteomes" id="UP000246352"/>
    </source>
</evidence>
<dbReference type="EMBL" id="QGTR01000001">
    <property type="protein sequence ID" value="PWW03576.1"/>
    <property type="molecule type" value="Genomic_DNA"/>
</dbReference>
<keyword evidence="2" id="KW-1185">Reference proteome</keyword>
<name>A0A317PTM0_9HYPH</name>
<evidence type="ECO:0000313" key="1">
    <source>
        <dbReference type="EMBL" id="PWW03576.1"/>
    </source>
</evidence>
<proteinExistence type="predicted"/>
<gene>
    <name evidence="1" type="ORF">DFR52_101257</name>
</gene>
<sequence>MPSATTAATGPGHERARGRPYTFATVTGRALLLHPERPAGEIDLHADVAEALARICRSAGHVPGGVYSVAQHAVLMCDAAMQETGDAYLSAACLLHGRRAAVLGDATPEARRFFGISAST</sequence>
<accession>A0A317PTM0</accession>
<dbReference type="Proteomes" id="UP000246352">
    <property type="component" value="Unassembled WGS sequence"/>
</dbReference>
<dbReference type="SUPFAM" id="SSF109604">
    <property type="entry name" value="HD-domain/PDEase-like"/>
    <property type="match status" value="1"/>
</dbReference>
<reference evidence="1 2" key="1">
    <citation type="submission" date="2018-05" db="EMBL/GenBank/DDBJ databases">
        <title>Genomic Encyclopedia of Type Strains, Phase IV (KMG-IV): sequencing the most valuable type-strain genomes for metagenomic binning, comparative biology and taxonomic classification.</title>
        <authorList>
            <person name="Goeker M."/>
        </authorList>
    </citation>
    <scope>NUCLEOTIDE SEQUENCE [LARGE SCALE GENOMIC DNA]</scope>
    <source>
        <strain evidence="1 2">DSM 16791</strain>
    </source>
</reference>
<dbReference type="Gene3D" id="1.10.3210.10">
    <property type="entry name" value="Hypothetical protein af1432"/>
    <property type="match status" value="1"/>
</dbReference>
<protein>
    <submittedName>
        <fullName evidence="1">Uncharacterized protein</fullName>
    </submittedName>
</protein>
<organism evidence="1 2">
    <name type="scientific">Hoeflea marina</name>
    <dbReference type="NCBI Taxonomy" id="274592"/>
    <lineage>
        <taxon>Bacteria</taxon>
        <taxon>Pseudomonadati</taxon>
        <taxon>Pseudomonadota</taxon>
        <taxon>Alphaproteobacteria</taxon>
        <taxon>Hyphomicrobiales</taxon>
        <taxon>Rhizobiaceae</taxon>
        <taxon>Hoeflea</taxon>
    </lineage>
</organism>
<comment type="caution">
    <text evidence="1">The sequence shown here is derived from an EMBL/GenBank/DDBJ whole genome shotgun (WGS) entry which is preliminary data.</text>
</comment>
<dbReference type="AlphaFoldDB" id="A0A317PTM0"/>